<name>A0ABX2T149_9BACL</name>
<reference evidence="1 2" key="1">
    <citation type="submission" date="2020-07" db="EMBL/GenBank/DDBJ databases">
        <title>MOT database genomes.</title>
        <authorList>
            <person name="Joseph S."/>
            <person name="Aduse-Opoku J."/>
            <person name="Hashim A."/>
            <person name="Wade W."/>
            <person name="Curtis M."/>
        </authorList>
    </citation>
    <scope>NUCLEOTIDE SEQUENCE [LARGE SCALE GENOMIC DNA]</scope>
    <source>
        <strain evidence="1 2">CIP 106318</strain>
    </source>
</reference>
<dbReference type="EMBL" id="JACBYF010000028">
    <property type="protein sequence ID" value="NYS48093.1"/>
    <property type="molecule type" value="Genomic_DNA"/>
</dbReference>
<protein>
    <submittedName>
        <fullName evidence="1">Nucleotidyltransferase family protein</fullName>
    </submittedName>
</protein>
<proteinExistence type="predicted"/>
<dbReference type="RefSeq" id="WP_179941874.1">
    <property type="nucleotide sequence ID" value="NZ_JACBYF010000028.1"/>
</dbReference>
<accession>A0ABX2T149</accession>
<evidence type="ECO:0000313" key="1">
    <source>
        <dbReference type="EMBL" id="NYS48093.1"/>
    </source>
</evidence>
<comment type="caution">
    <text evidence="1">The sequence shown here is derived from an EMBL/GenBank/DDBJ whole genome shotgun (WGS) entry which is preliminary data.</text>
</comment>
<dbReference type="InterPro" id="IPR039498">
    <property type="entry name" value="NTP_transf_5"/>
</dbReference>
<sequence>MENVSYTDFLIFLRSVIRKEPIDKKYFNEASLNYFYVISKFHSIEALTYKGISSYEELKDFEIVKKWKLKTDKIFRRHLVFNAQRLKIEQSMSEKGIWYSRLKGLVIQNYYPENYLRQMTDNDILFDANKISDLKAIMENQGFNLYNRSGYDYVYFKEPFLNFEMHTNLSYARGFESYFENILSRLISSEDRKEKFLSKEDEYIYILSHDIKHIDASGIGIRSLIDMYYYFNKNIDVLDWGYIDSSLKKCGFLDFDLKRRKIISSLFGDSLEEFYKILKDEDLKKYISSGTHGTEENLIENNLSKYKDKNHKFIRYYFNKVIPDSYMLKNHYPTIYKYKILLPPFIVYRAIRGLLKKKQWRELIYVLKNK</sequence>
<dbReference type="Proteomes" id="UP000531840">
    <property type="component" value="Unassembled WGS sequence"/>
</dbReference>
<dbReference type="Pfam" id="PF14907">
    <property type="entry name" value="NTP_transf_5"/>
    <property type="match status" value="1"/>
</dbReference>
<organism evidence="1 2">
    <name type="scientific">Gemelliphila palaticanis</name>
    <dbReference type="NCBI Taxonomy" id="81950"/>
    <lineage>
        <taxon>Bacteria</taxon>
        <taxon>Bacillati</taxon>
        <taxon>Bacillota</taxon>
        <taxon>Bacilli</taxon>
        <taxon>Bacillales</taxon>
        <taxon>Gemellaceae</taxon>
        <taxon>Gemelliphila</taxon>
    </lineage>
</organism>
<gene>
    <name evidence="1" type="ORF">HZY85_07905</name>
</gene>
<keyword evidence="2" id="KW-1185">Reference proteome</keyword>
<evidence type="ECO:0000313" key="2">
    <source>
        <dbReference type="Proteomes" id="UP000531840"/>
    </source>
</evidence>